<evidence type="ECO:0000259" key="3">
    <source>
        <dbReference type="Pfam" id="PF23744"/>
    </source>
</evidence>
<evidence type="ECO:0000256" key="1">
    <source>
        <dbReference type="ARBA" id="ARBA00022737"/>
    </source>
</evidence>
<reference evidence="4" key="1">
    <citation type="submission" date="2023-08" db="EMBL/GenBank/DDBJ databases">
        <authorList>
            <person name="Audoor S."/>
            <person name="Bilcke G."/>
        </authorList>
    </citation>
    <scope>NUCLEOTIDE SEQUENCE</scope>
</reference>
<organism evidence="4 5">
    <name type="scientific">Cylindrotheca closterium</name>
    <dbReference type="NCBI Taxonomy" id="2856"/>
    <lineage>
        <taxon>Eukaryota</taxon>
        <taxon>Sar</taxon>
        <taxon>Stramenopiles</taxon>
        <taxon>Ochrophyta</taxon>
        <taxon>Bacillariophyta</taxon>
        <taxon>Bacillariophyceae</taxon>
        <taxon>Bacillariophycidae</taxon>
        <taxon>Bacillariales</taxon>
        <taxon>Bacillariaceae</taxon>
        <taxon>Cylindrotheca</taxon>
    </lineage>
</organism>
<feature type="repeat" description="ARM" evidence="2">
    <location>
        <begin position="408"/>
        <end position="452"/>
    </location>
</feature>
<dbReference type="PANTHER" id="PTHR22895">
    <property type="entry name" value="ARMADILLO REPEAT-CONTAINING PROTEIN 6"/>
    <property type="match status" value="1"/>
</dbReference>
<feature type="domain" description="LRRK2 ARM repeat" evidence="3">
    <location>
        <begin position="210"/>
        <end position="438"/>
    </location>
</feature>
<dbReference type="InterPro" id="IPR016024">
    <property type="entry name" value="ARM-type_fold"/>
</dbReference>
<dbReference type="InterPro" id="IPR011989">
    <property type="entry name" value="ARM-like"/>
</dbReference>
<evidence type="ECO:0000256" key="2">
    <source>
        <dbReference type="PROSITE-ProRule" id="PRU00259"/>
    </source>
</evidence>
<dbReference type="Gene3D" id="1.25.10.10">
    <property type="entry name" value="Leucine-rich Repeat Variant"/>
    <property type="match status" value="2"/>
</dbReference>
<dbReference type="EMBL" id="CAKOGP040001992">
    <property type="protein sequence ID" value="CAJ1959406.1"/>
    <property type="molecule type" value="Genomic_DNA"/>
</dbReference>
<dbReference type="Pfam" id="PF23744">
    <property type="entry name" value="ARM_LRRK2"/>
    <property type="match status" value="1"/>
</dbReference>
<dbReference type="InterPro" id="IPR000225">
    <property type="entry name" value="Armadillo"/>
</dbReference>
<keyword evidence="5" id="KW-1185">Reference proteome</keyword>
<dbReference type="InterPro" id="IPR056597">
    <property type="entry name" value="ARM_LRRK2"/>
</dbReference>
<keyword evidence="1" id="KW-0677">Repeat</keyword>
<gene>
    <name evidence="4" type="ORF">CYCCA115_LOCUS17828</name>
</gene>
<protein>
    <recommendedName>
        <fullName evidence="3">LRRK2 ARM repeat domain-containing protein</fullName>
    </recommendedName>
</protein>
<dbReference type="AlphaFoldDB" id="A0AAD2PW60"/>
<evidence type="ECO:0000313" key="5">
    <source>
        <dbReference type="Proteomes" id="UP001295423"/>
    </source>
</evidence>
<dbReference type="Proteomes" id="UP001295423">
    <property type="component" value="Unassembled WGS sequence"/>
</dbReference>
<evidence type="ECO:0000313" key="4">
    <source>
        <dbReference type="EMBL" id="CAJ1959406.1"/>
    </source>
</evidence>
<dbReference type="PROSITE" id="PS50176">
    <property type="entry name" value="ARM_REPEAT"/>
    <property type="match status" value="1"/>
</dbReference>
<sequence length="578" mass="64065">MDKQITSCVNKLEKEQRDLKAKNIEVLGVRDINRQYELLSHLRALLQERLDRGDVSALSVSVGPSIVEVIRQNSKKEQLMEECTCILYFLSIFDPYFKKGVARLFKSLQDHPGNDSIQKASLAAIRNVVAANRDSLPRISPSIPVILDSMERYPDNVDLLSSSAEILENLASHTPSKAFFIECGALESLKTTMRKHLHLGPLQATILRAMSNLSFAAGVDIRSDMLPIISVVIASMRENPRDTKVQMYGLSTLQNISSATHVANPMHRSAEGLVVDTFHTILSIMKVHVEDASIQEEGMKALYRTMESAPDNRDLMIDEDGVVTIVDAMTRYSHALEIQSQGLAIMLALVTQNADNHELLFSTGGLDVLLAALITFPDNVNVSTYGIQILKDFTRLSLDFQRAVTAKGGISVIVTSMRKHAHNEDIQDPAFACMRNLCLHQDNREAVKKEGAITVSLTNMTHFKANPAIQAYGCDALGRLATIAMEDIFCNHGIEVALESMSEHPSHAGVQDRACFLLLALSEHRPALKHMKEYNVLPIVQAARVPPKEQAQERKSTLVGRLEGMDRPSLWGALSRKQ</sequence>
<proteinExistence type="predicted"/>
<accession>A0AAD2PW60</accession>
<dbReference type="SUPFAM" id="SSF48371">
    <property type="entry name" value="ARM repeat"/>
    <property type="match status" value="2"/>
</dbReference>
<name>A0AAD2PW60_9STRA</name>
<dbReference type="PANTHER" id="PTHR22895:SF0">
    <property type="entry name" value="ARMADILLO REPEAT-CONTAINING PROTEIN 6"/>
    <property type="match status" value="1"/>
</dbReference>
<comment type="caution">
    <text evidence="4">The sequence shown here is derived from an EMBL/GenBank/DDBJ whole genome shotgun (WGS) entry which is preliminary data.</text>
</comment>